<accession>A0A940NPY0</accession>
<proteinExistence type="predicted"/>
<keyword evidence="1" id="KW-0472">Membrane</keyword>
<evidence type="ECO:0000313" key="3">
    <source>
        <dbReference type="Proteomes" id="UP000682134"/>
    </source>
</evidence>
<evidence type="ECO:0000256" key="1">
    <source>
        <dbReference type="SAM" id="Phobius"/>
    </source>
</evidence>
<organism evidence="2 3">
    <name type="scientific">Gottfriedia endophytica</name>
    <dbReference type="NCBI Taxonomy" id="2820819"/>
    <lineage>
        <taxon>Bacteria</taxon>
        <taxon>Bacillati</taxon>
        <taxon>Bacillota</taxon>
        <taxon>Bacilli</taxon>
        <taxon>Bacillales</taxon>
        <taxon>Bacillaceae</taxon>
        <taxon>Gottfriedia</taxon>
    </lineage>
</organism>
<protein>
    <submittedName>
        <fullName evidence="2">Uncharacterized protein</fullName>
    </submittedName>
</protein>
<feature type="transmembrane region" description="Helical" evidence="1">
    <location>
        <begin position="16"/>
        <end position="37"/>
    </location>
</feature>
<sequence>MMDMGFLYFPKNKAEYIPAVITLVIFFIGAFLTFNAIRKASRREEKRLEMLEMNQNNQKHNHS</sequence>
<name>A0A940NPY0_9BACI</name>
<dbReference type="Proteomes" id="UP000682134">
    <property type="component" value="Unassembled WGS sequence"/>
</dbReference>
<comment type="caution">
    <text evidence="2">The sequence shown here is derived from an EMBL/GenBank/DDBJ whole genome shotgun (WGS) entry which is preliminary data.</text>
</comment>
<keyword evidence="3" id="KW-1185">Reference proteome</keyword>
<keyword evidence="1" id="KW-1133">Transmembrane helix</keyword>
<dbReference type="AlphaFoldDB" id="A0A940NPY0"/>
<keyword evidence="1" id="KW-0812">Transmembrane</keyword>
<evidence type="ECO:0000313" key="2">
    <source>
        <dbReference type="EMBL" id="MBP0725595.1"/>
    </source>
</evidence>
<reference evidence="2" key="1">
    <citation type="submission" date="2021-04" db="EMBL/GenBank/DDBJ databases">
        <title>Genome seq and assembly of Bacillus sp.</title>
        <authorList>
            <person name="Chhetri G."/>
        </authorList>
    </citation>
    <scope>NUCLEOTIDE SEQUENCE</scope>
    <source>
        <strain evidence="2">RG28</strain>
    </source>
</reference>
<gene>
    <name evidence="2" type="ORF">J5Y03_10480</name>
</gene>
<dbReference type="EMBL" id="JAGIYQ010000006">
    <property type="protein sequence ID" value="MBP0725595.1"/>
    <property type="molecule type" value="Genomic_DNA"/>
</dbReference>